<dbReference type="EMBL" id="FOTL01000001">
    <property type="protein sequence ID" value="SFL16366.1"/>
    <property type="molecule type" value="Genomic_DNA"/>
</dbReference>
<gene>
    <name evidence="4" type="ORF">SAMN02910297_00083</name>
    <name evidence="5" type="ORF">SAMN02910297_00756</name>
    <name evidence="3" type="ORF">YLM1_1405</name>
</gene>
<evidence type="ECO:0000313" key="3">
    <source>
        <dbReference type="EMBL" id="AMK15962.1"/>
    </source>
</evidence>
<dbReference type="PANTHER" id="PTHR33777:SF1">
    <property type="entry name" value="UPF0045 PROTEIN ECM15"/>
    <property type="match status" value="1"/>
</dbReference>
<dbReference type="PANTHER" id="PTHR33777">
    <property type="entry name" value="UPF0045 PROTEIN ECM15"/>
    <property type="match status" value="1"/>
</dbReference>
<dbReference type="EMBL" id="CP014265">
    <property type="protein sequence ID" value="AMK15962.1"/>
    <property type="molecule type" value="Genomic_DNA"/>
</dbReference>
<keyword evidence="6" id="KW-1185">Reference proteome</keyword>
<reference evidence="7" key="3">
    <citation type="submission" date="2016-10" db="EMBL/GenBank/DDBJ databases">
        <authorList>
            <person name="Varghese N."/>
        </authorList>
    </citation>
    <scope>NUCLEOTIDE SEQUENCE [LARGE SCALE GENOMIC DNA]</scope>
    <source>
        <strain evidence="7">DSM 16632</strain>
    </source>
</reference>
<dbReference type="STRING" id="294671.YLM1_1405"/>
<name>A0A126R1L9_METOL</name>
<protein>
    <submittedName>
        <fullName evidence="4">Uncharacterized protein, MTH1187 family</fullName>
    </submittedName>
</protein>
<dbReference type="AlphaFoldDB" id="A0A126R1L9"/>
<dbReference type="OrthoDB" id="10763at2157"/>
<dbReference type="Pfam" id="PF01910">
    <property type="entry name" value="Thiamine_BP"/>
    <property type="match status" value="1"/>
</dbReference>
<accession>A0A126R1L9</accession>
<dbReference type="KEGG" id="mol:YLM1_1405"/>
<dbReference type="InterPro" id="IPR029756">
    <property type="entry name" value="MTH1187/YkoF-like"/>
</dbReference>
<evidence type="ECO:0000313" key="6">
    <source>
        <dbReference type="Proteomes" id="UP000066376"/>
    </source>
</evidence>
<dbReference type="InterPro" id="IPR002767">
    <property type="entry name" value="Thiamine_BP"/>
</dbReference>
<evidence type="ECO:0000313" key="7">
    <source>
        <dbReference type="Proteomes" id="UP000183442"/>
    </source>
</evidence>
<dbReference type="InterPro" id="IPR051614">
    <property type="entry name" value="UPF0045_domain"/>
</dbReference>
<dbReference type="GO" id="GO:0005829">
    <property type="term" value="C:cytosol"/>
    <property type="evidence" value="ECO:0007669"/>
    <property type="project" value="TreeGrafter"/>
</dbReference>
<dbReference type="PATRIC" id="fig|294671.3.peg.1466"/>
<dbReference type="Proteomes" id="UP000066376">
    <property type="component" value="Chromosome"/>
</dbReference>
<sequence length="106" mass="12040">MITADFSILPMGIEGTEISEYVTRAVEIIDASGLNYQLTAMGTQIETDDLRKLYQVCADVQEAIFEMGSGRVYSVLKVDDRRDRENRTLEAKIKTVENLMMKNKDK</sequence>
<dbReference type="NCBIfam" id="TIGR00106">
    <property type="entry name" value="MTH1187 family thiamine-binding protein"/>
    <property type="match status" value="1"/>
</dbReference>
<dbReference type="RefSeq" id="WP_067147776.1">
    <property type="nucleotide sequence ID" value="NZ_CP014265.1"/>
</dbReference>
<proteinExistence type="inferred from homology"/>
<evidence type="ECO:0000256" key="1">
    <source>
        <dbReference type="ARBA" id="ARBA00010272"/>
    </source>
</evidence>
<reference evidence="3 6" key="1">
    <citation type="journal article" date="2016" name="Genome Announc.">
        <title>Draft Genome Sequence of the Rumen Methanogen Methanobrevibacter olleyae YLM1.</title>
        <authorList>
            <person name="Kelly W.J."/>
            <person name="Li D."/>
            <person name="Lambie S.C."/>
            <person name="Cox F."/>
            <person name="Attwood G.T."/>
            <person name="Altermann E."/>
            <person name="Leahy S.C."/>
        </authorList>
    </citation>
    <scope>NUCLEOTIDE SEQUENCE [LARGE SCALE GENOMIC DNA]</scope>
    <source>
        <strain evidence="3 6">YLM1</strain>
    </source>
</reference>
<evidence type="ECO:0000313" key="5">
    <source>
        <dbReference type="EMBL" id="SFL38565.1"/>
    </source>
</evidence>
<reference evidence="4" key="4">
    <citation type="submission" date="2016-10" db="EMBL/GenBank/DDBJ databases">
        <authorList>
            <person name="de Groot N.N."/>
        </authorList>
    </citation>
    <scope>NUCLEOTIDE SEQUENCE [LARGE SCALE GENOMIC DNA]</scope>
    <source>
        <strain evidence="4">DSM 16632</strain>
    </source>
</reference>
<evidence type="ECO:0000313" key="4">
    <source>
        <dbReference type="EMBL" id="SFL16366.1"/>
    </source>
</evidence>
<dbReference type="SUPFAM" id="SSF89957">
    <property type="entry name" value="MTH1187/YkoF-like"/>
    <property type="match status" value="1"/>
</dbReference>
<dbReference type="Proteomes" id="UP000183442">
    <property type="component" value="Unassembled WGS sequence"/>
</dbReference>
<organism evidence="3 6">
    <name type="scientific">Methanobrevibacter olleyae</name>
    <dbReference type="NCBI Taxonomy" id="294671"/>
    <lineage>
        <taxon>Archaea</taxon>
        <taxon>Methanobacteriati</taxon>
        <taxon>Methanobacteriota</taxon>
        <taxon>Methanomada group</taxon>
        <taxon>Methanobacteria</taxon>
        <taxon>Methanobacteriales</taxon>
        <taxon>Methanobacteriaceae</taxon>
        <taxon>Methanobrevibacter</taxon>
    </lineage>
</organism>
<reference evidence="6" key="2">
    <citation type="submission" date="2016-02" db="EMBL/GenBank/DDBJ databases">
        <title>The draft genome sequence of the rumen methanogen Methanobrevibacter olleyae YLM1.</title>
        <authorList>
            <consortium name="New Zealand Agricultural Greenhouse Gas Research Centre/Pastoral Greenhouse Gas Research Consortium"/>
            <person name="Kelly W.J."/>
            <person name="Li D."/>
            <person name="Lambie S.C."/>
            <person name="Attwood G.T."/>
            <person name="Altermann E."/>
            <person name="Leahy S.C."/>
        </authorList>
    </citation>
    <scope>NUCLEOTIDE SEQUENCE [LARGE SCALE GENOMIC DNA]</scope>
    <source>
        <strain evidence="6">YLM1</strain>
    </source>
</reference>
<dbReference type="Gene3D" id="3.30.70.930">
    <property type="match status" value="1"/>
</dbReference>
<comment type="similarity">
    <text evidence="1">Belongs to the UPF0045 family.</text>
</comment>
<dbReference type="EMBL" id="FOTL01000008">
    <property type="protein sequence ID" value="SFL38565.1"/>
    <property type="molecule type" value="Genomic_DNA"/>
</dbReference>
<evidence type="ECO:0000259" key="2">
    <source>
        <dbReference type="Pfam" id="PF01910"/>
    </source>
</evidence>
<feature type="domain" description="Thiamine-binding protein" evidence="2">
    <location>
        <begin position="4"/>
        <end position="97"/>
    </location>
</feature>
<dbReference type="GeneID" id="28489714"/>